<evidence type="ECO:0000256" key="2">
    <source>
        <dbReference type="SAM" id="Phobius"/>
    </source>
</evidence>
<feature type="compositionally biased region" description="Low complexity" evidence="1">
    <location>
        <begin position="375"/>
        <end position="397"/>
    </location>
</feature>
<keyword evidence="2" id="KW-0472">Membrane</keyword>
<dbReference type="RefSeq" id="WP_131734933.1">
    <property type="nucleotide sequence ID" value="NZ_CAACYD010000007.1"/>
</dbReference>
<feature type="compositionally biased region" description="Basic and acidic residues" evidence="1">
    <location>
        <begin position="197"/>
        <end position="207"/>
    </location>
</feature>
<dbReference type="AlphaFoldDB" id="A0ABD7V654"/>
<gene>
    <name evidence="3" type="ORF">NCTC8139_03338</name>
</gene>
<comment type="caution">
    <text evidence="3">The sequence shown here is derived from an EMBL/GenBank/DDBJ whole genome shotgun (WGS) entry which is preliminary data.</text>
</comment>
<organism evidence="3 4">
    <name type="scientific">Gordonia paraffinivorans</name>
    <dbReference type="NCBI Taxonomy" id="175628"/>
    <lineage>
        <taxon>Bacteria</taxon>
        <taxon>Bacillati</taxon>
        <taxon>Actinomycetota</taxon>
        <taxon>Actinomycetes</taxon>
        <taxon>Mycobacteriales</taxon>
        <taxon>Gordoniaceae</taxon>
        <taxon>Gordonia</taxon>
    </lineage>
</organism>
<feature type="transmembrane region" description="Helical" evidence="2">
    <location>
        <begin position="608"/>
        <end position="630"/>
    </location>
</feature>
<protein>
    <submittedName>
        <fullName evidence="3">Uncharacterized protein</fullName>
    </submittedName>
</protein>
<feature type="compositionally biased region" description="Acidic residues" evidence="1">
    <location>
        <begin position="457"/>
        <end position="469"/>
    </location>
</feature>
<feature type="compositionally biased region" description="Basic and acidic residues" evidence="1">
    <location>
        <begin position="510"/>
        <end position="521"/>
    </location>
</feature>
<name>A0ABD7V654_9ACTN</name>
<dbReference type="Proteomes" id="UP000360750">
    <property type="component" value="Unassembled WGS sequence"/>
</dbReference>
<feature type="compositionally biased region" description="Low complexity" evidence="1">
    <location>
        <begin position="61"/>
        <end position="132"/>
    </location>
</feature>
<sequence length="631" mass="64562">MSKDSEPESRPISVSELLARSQADGATPTTRRDGRGRRRAGRDGSLSVSELTGEIPKITDAPASRSSRTRPSPAESGPVPEAPTTTPAPAPKTSGAPAPKASGAPAPKASGARAPKASGAPEAKASEAPEPGVTAPEATGVTEPTEAEAQAAAEPETPTDAAPSTAPETEAPAEPTADERSRADASGVPFPRSSDPTPRRAADDRPIPDFWGSGAGRRSTGGHTASGMPGFGDVPLATRDFSADAVARRLAGQSRDAGSARAETVDEESANAVTGIIPVVDGPEADTDLTVVESDDVDTYALAEVEGTETDVRERSDTGFSEVMDFDDYRNFADVEAEGDPAAEAAGKSSRGLGGLARKLFGRKKTGPKADEAGSTVSRAASAKAAASAPGAEVPSSTSTAQAAGETAERGDNPTEIIEPVATDEVGAPEPSETDETQAWQASAQWYDTEAWAAPVVDEDEPQPADDADGVQPADETPAEVGADSSDTAAPAAAADVHESPAEAGAPAVRLEKDLEPERTVSAEAETGDEDTAAPDAAETNDEHEPSPAMAWLSVIGQAVLGLAVGVGLFWGFTELWRWNPYFALVLAVVVIFGIVTLSHVVRRTKDLPTTLLSLGVGLLVTIGPLVLLAT</sequence>
<feature type="region of interest" description="Disordered" evidence="1">
    <location>
        <begin position="357"/>
        <end position="546"/>
    </location>
</feature>
<feature type="compositionally biased region" description="Polar residues" evidence="1">
    <location>
        <begin position="437"/>
        <end position="446"/>
    </location>
</feature>
<reference evidence="3 4" key="1">
    <citation type="submission" date="2019-02" db="EMBL/GenBank/DDBJ databases">
        <authorList>
            <consortium name="Pathogen Informatics"/>
        </authorList>
    </citation>
    <scope>NUCLEOTIDE SEQUENCE [LARGE SCALE GENOMIC DNA]</scope>
    <source>
        <strain evidence="3 4">3012STDY6756503</strain>
    </source>
</reference>
<accession>A0ABD7V654</accession>
<evidence type="ECO:0000313" key="3">
    <source>
        <dbReference type="EMBL" id="VFA89770.1"/>
    </source>
</evidence>
<keyword evidence="2" id="KW-0812">Transmembrane</keyword>
<feature type="compositionally biased region" description="Low complexity" evidence="1">
    <location>
        <begin position="483"/>
        <end position="495"/>
    </location>
</feature>
<feature type="transmembrane region" description="Helical" evidence="2">
    <location>
        <begin position="582"/>
        <end position="602"/>
    </location>
</feature>
<evidence type="ECO:0000256" key="1">
    <source>
        <dbReference type="SAM" id="MobiDB-lite"/>
    </source>
</evidence>
<feature type="compositionally biased region" description="Low complexity" evidence="1">
    <location>
        <begin position="142"/>
        <end position="175"/>
    </location>
</feature>
<evidence type="ECO:0000313" key="4">
    <source>
        <dbReference type="Proteomes" id="UP000360750"/>
    </source>
</evidence>
<proteinExistence type="predicted"/>
<keyword evidence="2" id="KW-1133">Transmembrane helix</keyword>
<dbReference type="GeneID" id="60751317"/>
<dbReference type="EMBL" id="CAACYD010000007">
    <property type="protein sequence ID" value="VFA89770.1"/>
    <property type="molecule type" value="Genomic_DNA"/>
</dbReference>
<feature type="transmembrane region" description="Helical" evidence="2">
    <location>
        <begin position="549"/>
        <end position="570"/>
    </location>
</feature>
<feature type="region of interest" description="Disordered" evidence="1">
    <location>
        <begin position="1"/>
        <end position="231"/>
    </location>
</feature>